<dbReference type="Proteomes" id="UP001208131">
    <property type="component" value="Unassembled WGS sequence"/>
</dbReference>
<evidence type="ECO:0000313" key="2">
    <source>
        <dbReference type="Proteomes" id="UP001208131"/>
    </source>
</evidence>
<reference evidence="1 2" key="1">
    <citation type="journal article" date="2021" name="ISME Commun">
        <title>Automated analysis of genomic sequences facilitates high-throughput and comprehensive description of bacteria.</title>
        <authorList>
            <person name="Hitch T.C.A."/>
        </authorList>
    </citation>
    <scope>NUCLEOTIDE SEQUENCE [LARGE SCALE GENOMIC DNA]</scope>
    <source>
        <strain evidence="1 2">Sanger_31</strain>
    </source>
</reference>
<protein>
    <submittedName>
        <fullName evidence="1">DUF6465 family protein</fullName>
    </submittedName>
</protein>
<dbReference type="RefSeq" id="WP_022286827.1">
    <property type="nucleotide sequence ID" value="NZ_JAOQJZ010000003.1"/>
</dbReference>
<dbReference type="EMBL" id="JAOQJZ010000003">
    <property type="protein sequence ID" value="MCU6705078.1"/>
    <property type="molecule type" value="Genomic_DNA"/>
</dbReference>
<evidence type="ECO:0000313" key="1">
    <source>
        <dbReference type="EMBL" id="MCU6705078.1"/>
    </source>
</evidence>
<dbReference type="AlphaFoldDB" id="A0AAE3IJ74"/>
<accession>A0AAE3IJ74</accession>
<organism evidence="1 2">
    <name type="scientific">Hominimerdicola aceti</name>
    <dbReference type="NCBI Taxonomy" id="2981726"/>
    <lineage>
        <taxon>Bacteria</taxon>
        <taxon>Bacillati</taxon>
        <taxon>Bacillota</taxon>
        <taxon>Clostridia</taxon>
        <taxon>Eubacteriales</taxon>
        <taxon>Oscillospiraceae</taxon>
        <taxon>Hominimerdicola</taxon>
    </lineage>
</organism>
<comment type="caution">
    <text evidence="1">The sequence shown here is derived from an EMBL/GenBank/DDBJ whole genome shotgun (WGS) entry which is preliminary data.</text>
</comment>
<keyword evidence="2" id="KW-1185">Reference proteome</keyword>
<gene>
    <name evidence="1" type="ORF">OCV57_03935</name>
</gene>
<name>A0AAE3IJ74_9FIRM</name>
<dbReference type="InterPro" id="IPR046313">
    <property type="entry name" value="DUF6465"/>
</dbReference>
<proteinExistence type="predicted"/>
<dbReference type="Pfam" id="PF20069">
    <property type="entry name" value="DUF6465"/>
    <property type="match status" value="1"/>
</dbReference>
<sequence length="135" mass="14403">MAEKKITADKKAEEAVKEVKAEVKSAAEKTGAAVKETAKKAVKTAEKAVKTAAKATKAKKETVKKAVEAEIKDEVFVQFAGGEINVEAVVAAAKADYKAKGHRTPKTVSVYIKPEEGVAYYTVKGVGSEDYKVEL</sequence>